<keyword evidence="1" id="KW-1133">Transmembrane helix</keyword>
<dbReference type="PANTHER" id="PTHR40078:SF1">
    <property type="entry name" value="INTEGRAL MEMBRANE PROTEIN"/>
    <property type="match status" value="1"/>
</dbReference>
<dbReference type="Proteomes" id="UP001344888">
    <property type="component" value="Unassembled WGS sequence"/>
</dbReference>
<feature type="transmembrane region" description="Helical" evidence="1">
    <location>
        <begin position="199"/>
        <end position="216"/>
    </location>
</feature>
<dbReference type="AlphaFoldDB" id="A0AAW9NTQ4"/>
<comment type="caution">
    <text evidence="2">The sequence shown here is derived from an EMBL/GenBank/DDBJ whole genome shotgun (WGS) entry which is preliminary data.</text>
</comment>
<organism evidence="2 3">
    <name type="scientific">Metasolibacillus meyeri</name>
    <dbReference type="NCBI Taxonomy" id="1071052"/>
    <lineage>
        <taxon>Bacteria</taxon>
        <taxon>Bacillati</taxon>
        <taxon>Bacillota</taxon>
        <taxon>Bacilli</taxon>
        <taxon>Bacillales</taxon>
        <taxon>Caryophanaceae</taxon>
        <taxon>Metasolibacillus</taxon>
    </lineage>
</organism>
<dbReference type="InterPro" id="IPR038750">
    <property type="entry name" value="YczE/YyaS-like"/>
</dbReference>
<proteinExistence type="predicted"/>
<feature type="transmembrane region" description="Helical" evidence="1">
    <location>
        <begin position="166"/>
        <end position="187"/>
    </location>
</feature>
<evidence type="ECO:0000256" key="1">
    <source>
        <dbReference type="SAM" id="Phobius"/>
    </source>
</evidence>
<keyword evidence="1" id="KW-0472">Membrane</keyword>
<evidence type="ECO:0000313" key="3">
    <source>
        <dbReference type="Proteomes" id="UP001344888"/>
    </source>
</evidence>
<protein>
    <submittedName>
        <fullName evidence="2">DUF6198 family protein</fullName>
    </submittedName>
</protein>
<gene>
    <name evidence="2" type="ORF">P9B03_05240</name>
</gene>
<accession>A0AAW9NTQ4</accession>
<sequence>MKSNFDITQLQKNSSLTKRWFIYIAGIYILTLGISLAIRAGIGISPQSSLTRTMTLIFPQLSQGTYSFLLELIMLFLAYLVLPKDFKFKYFAGLIPALALSIFLDLNLFLTGFIQLDAYAAKVVLLVIADAALAYGLFLMIQVNLVLIPVDLFVNQVVKRTNFKWGNVKTVFDCALLLTSVIVGLSFLGEVPFIREGTIINAILVGQYIKLYSFIARKNMEKKQD</sequence>
<keyword evidence="3" id="KW-1185">Reference proteome</keyword>
<dbReference type="Pfam" id="PF19700">
    <property type="entry name" value="DUF6198"/>
    <property type="match status" value="1"/>
</dbReference>
<feature type="transmembrane region" description="Helical" evidence="1">
    <location>
        <begin position="134"/>
        <end position="154"/>
    </location>
</feature>
<feature type="transmembrane region" description="Helical" evidence="1">
    <location>
        <begin position="64"/>
        <end position="82"/>
    </location>
</feature>
<feature type="transmembrane region" description="Helical" evidence="1">
    <location>
        <begin position="20"/>
        <end position="44"/>
    </location>
</feature>
<dbReference type="PANTHER" id="PTHR40078">
    <property type="entry name" value="INTEGRAL MEMBRANE PROTEIN-RELATED"/>
    <property type="match status" value="1"/>
</dbReference>
<feature type="transmembrane region" description="Helical" evidence="1">
    <location>
        <begin position="94"/>
        <end position="114"/>
    </location>
</feature>
<reference evidence="2 3" key="1">
    <citation type="submission" date="2023-03" db="EMBL/GenBank/DDBJ databases">
        <title>Bacillus Genome Sequencing.</title>
        <authorList>
            <person name="Dunlap C."/>
        </authorList>
    </citation>
    <scope>NUCLEOTIDE SEQUENCE [LARGE SCALE GENOMIC DNA]</scope>
    <source>
        <strain evidence="2 3">B-59205</strain>
    </source>
</reference>
<keyword evidence="1" id="KW-0812">Transmembrane</keyword>
<dbReference type="RefSeq" id="WP_326122367.1">
    <property type="nucleotide sequence ID" value="NZ_JARSFG010000007.1"/>
</dbReference>
<evidence type="ECO:0000313" key="2">
    <source>
        <dbReference type="EMBL" id="MEC1177880.1"/>
    </source>
</evidence>
<dbReference type="EMBL" id="JARSFG010000007">
    <property type="protein sequence ID" value="MEC1177880.1"/>
    <property type="molecule type" value="Genomic_DNA"/>
</dbReference>
<name>A0AAW9NTQ4_9BACL</name>